<keyword evidence="3" id="KW-0813">Transport</keyword>
<dbReference type="InterPro" id="IPR050399">
    <property type="entry name" value="HPr"/>
</dbReference>
<dbReference type="KEGG" id="vgu:HYG85_22235"/>
<dbReference type="PANTHER" id="PTHR33705">
    <property type="entry name" value="PHOSPHOCARRIER PROTEIN HPR"/>
    <property type="match status" value="1"/>
</dbReference>
<comment type="function">
    <text evidence="1">General (non sugar-specific) component of the phosphoenolpyruvate-dependent sugar phosphotransferase system (sugar PTS). This major carbohydrate active-transport system catalyzes the phosphorylation of incoming sugar substrates concomitantly with their translocation across the cell membrane. The phosphoryl group from phosphoenolpyruvate (PEP) is transferred to the phosphoryl carrier protein HPr by enzyme I. Phospho-HPr then transfers it to the PTS EIIA domain.</text>
</comment>
<keyword evidence="3" id="KW-0762">Sugar transport</keyword>
<evidence type="ECO:0000313" key="6">
    <source>
        <dbReference type="Proteomes" id="UP000677305"/>
    </source>
</evidence>
<keyword evidence="6" id="KW-1185">Reference proteome</keyword>
<sequence length="89" mass="9704">MTSVTVELLNEAGLHARPADTFIRTAQKFKSDIKIVKDSIKVDGKSILGLLTLGATKGTMITIEAEGEDEKAAIDKLRELVENKFGEDE</sequence>
<accession>A0A8J8MEL6</accession>
<evidence type="ECO:0000259" key="4">
    <source>
        <dbReference type="PROSITE" id="PS51350"/>
    </source>
</evidence>
<dbReference type="PROSITE" id="PS00589">
    <property type="entry name" value="PTS_HPR_SER"/>
    <property type="match status" value="1"/>
</dbReference>
<dbReference type="AlphaFoldDB" id="A0A8J8MEL6"/>
<dbReference type="SUPFAM" id="SSF55594">
    <property type="entry name" value="HPr-like"/>
    <property type="match status" value="1"/>
</dbReference>
<protein>
    <recommendedName>
        <fullName evidence="2">Phosphocarrier protein HPr</fullName>
    </recommendedName>
</protein>
<dbReference type="InterPro" id="IPR002114">
    <property type="entry name" value="PTS_HPr_Ser_P_site"/>
</dbReference>
<dbReference type="PROSITE" id="PS51350">
    <property type="entry name" value="PTS_HPR_DOM"/>
    <property type="match status" value="1"/>
</dbReference>
<evidence type="ECO:0000256" key="1">
    <source>
        <dbReference type="ARBA" id="ARBA00003681"/>
    </source>
</evidence>
<dbReference type="PANTHER" id="PTHR33705:SF1">
    <property type="entry name" value="PHOSPHOCARRIER PROTEIN HPR"/>
    <property type="match status" value="1"/>
</dbReference>
<dbReference type="PRINTS" id="PR00107">
    <property type="entry name" value="PHOSPHOCPHPR"/>
</dbReference>
<dbReference type="Pfam" id="PF00381">
    <property type="entry name" value="PTS-HPr"/>
    <property type="match status" value="1"/>
</dbReference>
<reference evidence="5 6" key="1">
    <citation type="submission" date="2020-07" db="EMBL/GenBank/DDBJ databases">
        <title>Vallitalea guaymasensis genome.</title>
        <authorList>
            <person name="Postec A."/>
        </authorList>
    </citation>
    <scope>NUCLEOTIDE SEQUENCE [LARGE SCALE GENOMIC DNA]</scope>
    <source>
        <strain evidence="5 6">Ra1766G1</strain>
    </source>
</reference>
<dbReference type="InterPro" id="IPR000032">
    <property type="entry name" value="HPr-like"/>
</dbReference>
<evidence type="ECO:0000256" key="2">
    <source>
        <dbReference type="ARBA" id="ARBA00020422"/>
    </source>
</evidence>
<organism evidence="5 6">
    <name type="scientific">Vallitalea guaymasensis</name>
    <dbReference type="NCBI Taxonomy" id="1185412"/>
    <lineage>
        <taxon>Bacteria</taxon>
        <taxon>Bacillati</taxon>
        <taxon>Bacillota</taxon>
        <taxon>Clostridia</taxon>
        <taxon>Lachnospirales</taxon>
        <taxon>Vallitaleaceae</taxon>
        <taxon>Vallitalea</taxon>
    </lineage>
</organism>
<dbReference type="EMBL" id="CP058561">
    <property type="protein sequence ID" value="QUH31497.1"/>
    <property type="molecule type" value="Genomic_DNA"/>
</dbReference>
<name>A0A8J8MEL6_9FIRM</name>
<evidence type="ECO:0000256" key="3">
    <source>
        <dbReference type="ARBA" id="ARBA00022597"/>
    </source>
</evidence>
<dbReference type="NCBIfam" id="TIGR01003">
    <property type="entry name" value="PTS_HPr_family"/>
    <property type="match status" value="1"/>
</dbReference>
<dbReference type="RefSeq" id="WP_212691493.1">
    <property type="nucleotide sequence ID" value="NZ_CAJXUH010000007.1"/>
</dbReference>
<gene>
    <name evidence="5" type="ORF">HYG85_22235</name>
</gene>
<dbReference type="CDD" id="cd00367">
    <property type="entry name" value="PTS-HPr_like"/>
    <property type="match status" value="1"/>
</dbReference>
<dbReference type="Proteomes" id="UP000677305">
    <property type="component" value="Chromosome"/>
</dbReference>
<evidence type="ECO:0000313" key="5">
    <source>
        <dbReference type="EMBL" id="QUH31497.1"/>
    </source>
</evidence>
<dbReference type="Gene3D" id="3.30.1340.10">
    <property type="entry name" value="HPr-like"/>
    <property type="match status" value="1"/>
</dbReference>
<feature type="domain" description="HPr" evidence="4">
    <location>
        <begin position="1"/>
        <end position="88"/>
    </location>
</feature>
<proteinExistence type="predicted"/>
<dbReference type="InterPro" id="IPR035895">
    <property type="entry name" value="HPr-like_sf"/>
</dbReference>